<feature type="transmembrane region" description="Helical" evidence="1">
    <location>
        <begin position="80"/>
        <end position="100"/>
    </location>
</feature>
<dbReference type="STRING" id="1174501.SAMN05216192_13940"/>
<name>A0A1G9B705_9BACL</name>
<sequence length="190" mass="21999">MNLFPLLSPGSDSAFAAAGQYFFYFAVYSFLGWVLEGTYNLYSRGSFRKEGFLKGPVKPMYGFAPLLLLSFQRLELPLPVFLLLALIIPSLVEYASGWLLKTFFRKQWWDYSDMPRQLHGHICLKFSLYWWVLSAGCIYALHPLIALLYPLMEPVWLPALPLVAVMFLADMLWTFRIRRRSLTELEHGEG</sequence>
<dbReference type="Proteomes" id="UP000199050">
    <property type="component" value="Unassembled WGS sequence"/>
</dbReference>
<evidence type="ECO:0000256" key="1">
    <source>
        <dbReference type="SAM" id="Phobius"/>
    </source>
</evidence>
<evidence type="ECO:0000313" key="2">
    <source>
        <dbReference type="EMBL" id="SDK35311.1"/>
    </source>
</evidence>
<reference evidence="3" key="1">
    <citation type="submission" date="2016-10" db="EMBL/GenBank/DDBJ databases">
        <authorList>
            <person name="Varghese N."/>
            <person name="Submissions S."/>
        </authorList>
    </citation>
    <scope>NUCLEOTIDE SEQUENCE [LARGE SCALE GENOMIC DNA]</scope>
    <source>
        <strain evidence="3">CGMCC 1.11012</strain>
    </source>
</reference>
<dbReference type="AlphaFoldDB" id="A0A1G9B705"/>
<dbReference type="Pfam" id="PF06541">
    <property type="entry name" value="ABC_trans_CmpB"/>
    <property type="match status" value="1"/>
</dbReference>
<proteinExistence type="predicted"/>
<organism evidence="2 3">
    <name type="scientific">Paenibacillus typhae</name>
    <dbReference type="NCBI Taxonomy" id="1174501"/>
    <lineage>
        <taxon>Bacteria</taxon>
        <taxon>Bacillati</taxon>
        <taxon>Bacillota</taxon>
        <taxon>Bacilli</taxon>
        <taxon>Bacillales</taxon>
        <taxon>Paenibacillaceae</taxon>
        <taxon>Paenibacillus</taxon>
    </lineage>
</organism>
<accession>A0A1G9B705</accession>
<dbReference type="RefSeq" id="WP_244157829.1">
    <property type="nucleotide sequence ID" value="NZ_CBCSKY010000040.1"/>
</dbReference>
<keyword evidence="1" id="KW-0812">Transmembrane</keyword>
<keyword evidence="1" id="KW-1133">Transmembrane helix</keyword>
<keyword evidence="1" id="KW-0472">Membrane</keyword>
<evidence type="ECO:0000313" key="3">
    <source>
        <dbReference type="Proteomes" id="UP000199050"/>
    </source>
</evidence>
<keyword evidence="3" id="KW-1185">Reference proteome</keyword>
<feature type="transmembrane region" description="Helical" evidence="1">
    <location>
        <begin position="128"/>
        <end position="149"/>
    </location>
</feature>
<feature type="transmembrane region" description="Helical" evidence="1">
    <location>
        <begin position="14"/>
        <end position="35"/>
    </location>
</feature>
<feature type="transmembrane region" description="Helical" evidence="1">
    <location>
        <begin position="155"/>
        <end position="175"/>
    </location>
</feature>
<gene>
    <name evidence="2" type="ORF">SAMN05216192_13940</name>
</gene>
<protein>
    <submittedName>
        <fullName evidence="2">Putative ABC-transporter type IV</fullName>
    </submittedName>
</protein>
<dbReference type="InterPro" id="IPR010540">
    <property type="entry name" value="CmpB_TMEM229"/>
</dbReference>
<dbReference type="EMBL" id="FNDX01000039">
    <property type="protein sequence ID" value="SDK35311.1"/>
    <property type="molecule type" value="Genomic_DNA"/>
</dbReference>